<protein>
    <submittedName>
        <fullName evidence="2">Putative OB-fold protein</fullName>
    </submittedName>
</protein>
<evidence type="ECO:0000259" key="1">
    <source>
        <dbReference type="Pfam" id="PF12172"/>
    </source>
</evidence>
<dbReference type="Proteomes" id="UP000537130">
    <property type="component" value="Unassembled WGS sequence"/>
</dbReference>
<dbReference type="RefSeq" id="WP_183409583.1">
    <property type="nucleotide sequence ID" value="NZ_JACHWY010000001.1"/>
</dbReference>
<proteinExistence type="predicted"/>
<dbReference type="EMBL" id="JACHWY010000001">
    <property type="protein sequence ID" value="MBB3046930.1"/>
    <property type="molecule type" value="Genomic_DNA"/>
</dbReference>
<keyword evidence="3" id="KW-1185">Reference proteome</keyword>
<dbReference type="SUPFAM" id="SSF50249">
    <property type="entry name" value="Nucleic acid-binding proteins"/>
    <property type="match status" value="1"/>
</dbReference>
<name>A0A7W4W3T6_9GAMM</name>
<gene>
    <name evidence="2" type="ORF">FHR99_001166</name>
</gene>
<accession>A0A7W4W3T6</accession>
<dbReference type="Pfam" id="PF12172">
    <property type="entry name" value="zf-ChsH2"/>
    <property type="match status" value="1"/>
</dbReference>
<dbReference type="AlphaFoldDB" id="A0A7W4W3T6"/>
<sequence>MSEQALIQTFWQAASRGELITCCCRNCRIDIWYPEASCPSCGEHSSWRPLGDRARLLSWTQVQRQINGAFEVPYMPAIVIPDDAPDVQLVTQLFLSEGVAPACDMPLQLHFRELKPLDGEAFMAPVYSEVNA</sequence>
<reference evidence="2 3" key="1">
    <citation type="submission" date="2020-08" db="EMBL/GenBank/DDBJ databases">
        <title>Genomic Encyclopedia of Type Strains, Phase III (KMG-III): the genomes of soil and plant-associated and newly described type strains.</title>
        <authorList>
            <person name="Whitman W."/>
        </authorList>
    </citation>
    <scope>NUCLEOTIDE SEQUENCE [LARGE SCALE GENOMIC DNA]</scope>
    <source>
        <strain evidence="2 3">CECT 8654</strain>
    </source>
</reference>
<feature type="domain" description="ChsH2 rubredoxin-like zinc ribbon" evidence="1">
    <location>
        <begin position="11"/>
        <end position="43"/>
    </location>
</feature>
<evidence type="ECO:0000313" key="3">
    <source>
        <dbReference type="Proteomes" id="UP000537130"/>
    </source>
</evidence>
<organism evidence="2 3">
    <name type="scientific">Litorivivens lipolytica</name>
    <dbReference type="NCBI Taxonomy" id="1524264"/>
    <lineage>
        <taxon>Bacteria</taxon>
        <taxon>Pseudomonadati</taxon>
        <taxon>Pseudomonadota</taxon>
        <taxon>Gammaproteobacteria</taxon>
        <taxon>Litorivivens</taxon>
    </lineage>
</organism>
<dbReference type="InterPro" id="IPR012340">
    <property type="entry name" value="NA-bd_OB-fold"/>
</dbReference>
<dbReference type="InterPro" id="IPR022002">
    <property type="entry name" value="ChsH2_Znr"/>
</dbReference>
<evidence type="ECO:0000313" key="2">
    <source>
        <dbReference type="EMBL" id="MBB3046930.1"/>
    </source>
</evidence>
<comment type="caution">
    <text evidence="2">The sequence shown here is derived from an EMBL/GenBank/DDBJ whole genome shotgun (WGS) entry which is preliminary data.</text>
</comment>